<dbReference type="GO" id="GO:0016020">
    <property type="term" value="C:membrane"/>
    <property type="evidence" value="ECO:0007669"/>
    <property type="project" value="TreeGrafter"/>
</dbReference>
<keyword evidence="1" id="KW-0732">Signal</keyword>
<sequence>MKNLNQIKKWGLLFAAFLIVLSCNDEDPIVGEPPIADAGTDITASVGSNVTLNGSSSSDPEGGTLTFNWELTQAPTGSSATVSNATSEIAIFVPDVEGDYVATLTVEDADGNTATDDVLISATVNDNEAPTAVITDTENQSILSENGNDVLNVGNTFQFSAENSTDPENDALSYSWEVTAAPNNSTPTLANETTSVLDFTADLEGEYTIMLTVNDGNGNESTAEVSITAEVSPVIIDADVIEDTTWEDVYEDPSLPDYRIIGNISVSAYLTIDPGVNVILDENVQVFVGSGGVLDANGISGNMVQFSSSNVEAGQHWKGLFIQSSDQRNSLEYTIVEYAGNSEMSFASGTDYKTNIGLDAGGYLNVQNSQITNSDGYGLLIHDDESDLGTFSTNSFSNNVRAVGIRALHVSKIDEATSFSENASADVEIFQSTLPNTETVNWNKLNGDSKYRVSGELNIDGNLTINAGAYLTFDQNVAMNINSGASINASGGTSNKIVFTSSNIDGGLFWRGILIKSSNQNNVLSNAEVSYAGNSEWAFASGTDYKANIGLDAGGQLNLQNTTVSNGDGYGLFIHDDESDLVSFETNNFSGNQTAIGLNALHVSKIDGATTFSNNSLGQVEIFGSTLATTETVTWNKLDGTSKYTITGNVTIDGNLTVAAGAYFEARENIYIQIEGSIIAEGTDTNKITFTSTSGVKWNGIRIASSNANNSLDYVVVSNGGFSEMPFPSSSDYKCNVGVFRSAVINITNSEFSGSNGYGIAIDQDGGTSVNDVESAAANNTFTNNTAGSVLLD</sequence>
<dbReference type="SUPFAM" id="SSF49299">
    <property type="entry name" value="PKD domain"/>
    <property type="match status" value="2"/>
</dbReference>
<evidence type="ECO:0000256" key="1">
    <source>
        <dbReference type="SAM" id="SignalP"/>
    </source>
</evidence>
<dbReference type="PROSITE" id="PS51257">
    <property type="entry name" value="PROKAR_LIPOPROTEIN"/>
    <property type="match status" value="1"/>
</dbReference>
<gene>
    <name evidence="3" type="ORF">QYS48_29220</name>
</gene>
<accession>A0AA51RB54</accession>
<dbReference type="PROSITE" id="PS50093">
    <property type="entry name" value="PKD"/>
    <property type="match status" value="1"/>
</dbReference>
<feature type="chain" id="PRO_5041377671" evidence="1">
    <location>
        <begin position="26"/>
        <end position="793"/>
    </location>
</feature>
<dbReference type="PANTHER" id="PTHR46182">
    <property type="entry name" value="FI19480P1"/>
    <property type="match status" value="1"/>
</dbReference>
<dbReference type="InterPro" id="IPR022409">
    <property type="entry name" value="PKD/Chitinase_dom"/>
</dbReference>
<dbReference type="SMART" id="SM00089">
    <property type="entry name" value="PKD"/>
    <property type="match status" value="2"/>
</dbReference>
<dbReference type="CDD" id="cd00146">
    <property type="entry name" value="PKD"/>
    <property type="match status" value="1"/>
</dbReference>
<dbReference type="Pfam" id="PF22352">
    <property type="entry name" value="K319L-like_PKD"/>
    <property type="match status" value="2"/>
</dbReference>
<dbReference type="InterPro" id="IPR000601">
    <property type="entry name" value="PKD_dom"/>
</dbReference>
<dbReference type="InterPro" id="IPR029865">
    <property type="entry name" value="KIAA0319-like"/>
</dbReference>
<dbReference type="InterPro" id="IPR006626">
    <property type="entry name" value="PbH1"/>
</dbReference>
<dbReference type="RefSeq" id="WP_308357758.1">
    <property type="nucleotide sequence ID" value="NZ_CP129970.2"/>
</dbReference>
<dbReference type="SMART" id="SM00710">
    <property type="entry name" value="PbH1"/>
    <property type="match status" value="7"/>
</dbReference>
<dbReference type="Proteomes" id="UP001244443">
    <property type="component" value="Chromosome"/>
</dbReference>
<dbReference type="GO" id="GO:0031410">
    <property type="term" value="C:cytoplasmic vesicle"/>
    <property type="evidence" value="ECO:0007669"/>
    <property type="project" value="TreeGrafter"/>
</dbReference>
<dbReference type="InterPro" id="IPR035986">
    <property type="entry name" value="PKD_dom_sf"/>
</dbReference>
<dbReference type="Gene3D" id="2.60.40.10">
    <property type="entry name" value="Immunoglobulins"/>
    <property type="match status" value="2"/>
</dbReference>
<name>A0AA51RB54_9BACT</name>
<feature type="signal peptide" evidence="1">
    <location>
        <begin position="1"/>
        <end position="25"/>
    </location>
</feature>
<reference evidence="3" key="1">
    <citation type="submission" date="2023-08" db="EMBL/GenBank/DDBJ databases">
        <title>Comparative genomics and taxonomic characterization of three novel marine species of genus Marivirga.</title>
        <authorList>
            <person name="Muhammad N."/>
            <person name="Kim S.-G."/>
        </authorList>
    </citation>
    <scope>NUCLEOTIDE SEQUENCE [LARGE SCALE GENOMIC DNA]</scope>
    <source>
        <strain evidence="3">ABR2-2</strain>
    </source>
</reference>
<keyword evidence="4" id="KW-1185">Reference proteome</keyword>
<feature type="domain" description="PKD" evidence="2">
    <location>
        <begin position="33"/>
        <end position="127"/>
    </location>
</feature>
<dbReference type="InterPro" id="IPR013783">
    <property type="entry name" value="Ig-like_fold"/>
</dbReference>
<dbReference type="AlphaFoldDB" id="A0AA51RB54"/>
<evidence type="ECO:0000313" key="4">
    <source>
        <dbReference type="Proteomes" id="UP001244443"/>
    </source>
</evidence>
<dbReference type="PANTHER" id="PTHR46182:SF2">
    <property type="entry name" value="FI19480P1"/>
    <property type="match status" value="1"/>
</dbReference>
<protein>
    <submittedName>
        <fullName evidence="3">PKD domain-containing protein</fullName>
    </submittedName>
</protein>
<proteinExistence type="predicted"/>
<evidence type="ECO:0000259" key="2">
    <source>
        <dbReference type="PROSITE" id="PS50093"/>
    </source>
</evidence>
<evidence type="ECO:0000313" key="3">
    <source>
        <dbReference type="EMBL" id="WMN07583.1"/>
    </source>
</evidence>
<dbReference type="EMBL" id="CP129970">
    <property type="protein sequence ID" value="WMN07583.1"/>
    <property type="molecule type" value="Genomic_DNA"/>
</dbReference>
<organism evidence="3 4">
    <name type="scientific">Marivirga arenosa</name>
    <dbReference type="NCBI Taxonomy" id="3059076"/>
    <lineage>
        <taxon>Bacteria</taxon>
        <taxon>Pseudomonadati</taxon>
        <taxon>Bacteroidota</taxon>
        <taxon>Cytophagia</taxon>
        <taxon>Cytophagales</taxon>
        <taxon>Marivirgaceae</taxon>
        <taxon>Marivirga</taxon>
    </lineage>
</organism>